<keyword evidence="2" id="KW-1185">Reference proteome</keyword>
<protein>
    <recommendedName>
        <fullName evidence="3">GIY-YIG domain-containing protein</fullName>
    </recommendedName>
</protein>
<name>A0A5C6M4Y0_9PLAN</name>
<evidence type="ECO:0008006" key="3">
    <source>
        <dbReference type="Google" id="ProtNLM"/>
    </source>
</evidence>
<dbReference type="AlphaFoldDB" id="A0A5C6M4Y0"/>
<proteinExistence type="predicted"/>
<gene>
    <name evidence="1" type="ORF">E3A20_15230</name>
</gene>
<organism evidence="1 2">
    <name type="scientific">Planctomyces bekefii</name>
    <dbReference type="NCBI Taxonomy" id="1653850"/>
    <lineage>
        <taxon>Bacteria</taxon>
        <taxon>Pseudomonadati</taxon>
        <taxon>Planctomycetota</taxon>
        <taxon>Planctomycetia</taxon>
        <taxon>Planctomycetales</taxon>
        <taxon>Planctomycetaceae</taxon>
        <taxon>Planctomyces</taxon>
    </lineage>
</organism>
<evidence type="ECO:0000313" key="1">
    <source>
        <dbReference type="EMBL" id="TWW09347.1"/>
    </source>
</evidence>
<sequence length="172" mass="20370">MYYTLNQLYPNRIITPQNVNEIQNRTWYVYILTYENRAIVVGQGKRNRAKVIFDNVNIRTDYHYKSLLVRLYRLFGNGVFNQFLITCNSRDESKIIEKELHREIGGKGTVIENDILEILFQNIERNSSIWAFLKIALLSSYSGLSDLKKWRKGGIINDLEWQIITDKLQIEY</sequence>
<reference evidence="1 2" key="2">
    <citation type="submission" date="2019-08" db="EMBL/GenBank/DDBJ databases">
        <authorList>
            <person name="Henke P."/>
        </authorList>
    </citation>
    <scope>NUCLEOTIDE SEQUENCE [LARGE SCALE GENOMIC DNA]</scope>
    <source>
        <strain evidence="1">Phe10_nw2017</strain>
    </source>
</reference>
<accession>A0A5C6M4Y0</accession>
<evidence type="ECO:0000313" key="2">
    <source>
        <dbReference type="Proteomes" id="UP000321083"/>
    </source>
</evidence>
<comment type="caution">
    <text evidence="1">The sequence shown here is derived from an EMBL/GenBank/DDBJ whole genome shotgun (WGS) entry which is preliminary data.</text>
</comment>
<reference evidence="1 2" key="1">
    <citation type="submission" date="2019-08" db="EMBL/GenBank/DDBJ databases">
        <title>100 year-old enigma solved: identification of Planctomyces bekefii, the type genus and species of the phylum Planctomycetes.</title>
        <authorList>
            <person name="Svetlana D.N."/>
            <person name="Overmann J."/>
        </authorList>
    </citation>
    <scope>NUCLEOTIDE SEQUENCE [LARGE SCALE GENOMIC DNA]</scope>
    <source>
        <strain evidence="1">Phe10_nw2017</strain>
    </source>
</reference>
<dbReference type="EMBL" id="SRHE01000303">
    <property type="protein sequence ID" value="TWW09347.1"/>
    <property type="molecule type" value="Genomic_DNA"/>
</dbReference>
<dbReference type="Proteomes" id="UP000321083">
    <property type="component" value="Unassembled WGS sequence"/>
</dbReference>